<feature type="domain" description="Helix-turn-helix" evidence="1">
    <location>
        <begin position="73"/>
        <end position="121"/>
    </location>
</feature>
<evidence type="ECO:0000259" key="1">
    <source>
        <dbReference type="Pfam" id="PF12728"/>
    </source>
</evidence>
<evidence type="ECO:0000313" key="3">
    <source>
        <dbReference type="Proteomes" id="UP000010482"/>
    </source>
</evidence>
<dbReference type="InterPro" id="IPR041657">
    <property type="entry name" value="HTH_17"/>
</dbReference>
<proteinExistence type="predicted"/>
<dbReference type="eggNOG" id="COG3311">
    <property type="taxonomic scope" value="Bacteria"/>
</dbReference>
<sequence length="155" mass="17555">MGKLYTTQPNQDNETQSLSSLIEHLKEAQTPPRLVIDGEEFSLSPSLSEAMSQLATLMANHQEIAIVPMNYELTAQQAAQLLGVSRPHLVKLLHGESIPYAKTGNHYRILASDVLAFKKQREERRDRLNQLTQLMQEEGFYDEESTTRNQSLNAM</sequence>
<dbReference type="NCBIfam" id="TIGR01764">
    <property type="entry name" value="excise"/>
    <property type="match status" value="1"/>
</dbReference>
<dbReference type="AlphaFoldDB" id="K9YPX3"/>
<dbReference type="GO" id="GO:0003677">
    <property type="term" value="F:DNA binding"/>
    <property type="evidence" value="ECO:0007669"/>
    <property type="project" value="UniProtKB-KW"/>
</dbReference>
<dbReference type="KEGG" id="dsl:Dacsa_0114"/>
<organism evidence="2 3">
    <name type="scientific">Dactylococcopsis salina (strain PCC 8305)</name>
    <name type="common">Myxobactron salinum</name>
    <dbReference type="NCBI Taxonomy" id="13035"/>
    <lineage>
        <taxon>Bacteria</taxon>
        <taxon>Bacillati</taxon>
        <taxon>Cyanobacteriota</taxon>
        <taxon>Cyanophyceae</taxon>
        <taxon>Nodosilineales</taxon>
        <taxon>Cymatolegaceae</taxon>
        <taxon>Dactylococcopsis</taxon>
    </lineage>
</organism>
<keyword evidence="2" id="KW-0238">DNA-binding</keyword>
<dbReference type="InterPro" id="IPR010093">
    <property type="entry name" value="SinI_DNA-bd"/>
</dbReference>
<keyword evidence="3" id="KW-1185">Reference proteome</keyword>
<accession>K9YPX3</accession>
<reference evidence="2" key="1">
    <citation type="submission" date="2012-04" db="EMBL/GenBank/DDBJ databases">
        <title>Finished genome of Dactylococcopsis salina PCC 8305.</title>
        <authorList>
            <consortium name="US DOE Joint Genome Institute"/>
            <person name="Gugger M."/>
            <person name="Coursin T."/>
            <person name="Rippka R."/>
            <person name="Tandeau De Marsac N."/>
            <person name="Huntemann M."/>
            <person name="Wei C.-L."/>
            <person name="Han J."/>
            <person name="Detter J.C."/>
            <person name="Han C."/>
            <person name="Tapia R."/>
            <person name="Daligault H."/>
            <person name="Chen A."/>
            <person name="Krypides N."/>
            <person name="Mavromatis K."/>
            <person name="Markowitz V."/>
            <person name="Szeto E."/>
            <person name="Ivanova N."/>
            <person name="Ovchinnikova G."/>
            <person name="Pagani I."/>
            <person name="Pati A."/>
            <person name="Goodwin L."/>
            <person name="Peters L."/>
            <person name="Pitluck S."/>
            <person name="Woyke T."/>
            <person name="Kerfeld C."/>
        </authorList>
    </citation>
    <scope>NUCLEOTIDE SEQUENCE [LARGE SCALE GENOMIC DNA]</scope>
    <source>
        <strain evidence="2">PCC 8305</strain>
    </source>
</reference>
<protein>
    <submittedName>
        <fullName evidence="2">DNA-binding protein, excisionase family</fullName>
    </submittedName>
</protein>
<gene>
    <name evidence="2" type="ORF">Dacsa_0114</name>
</gene>
<dbReference type="Pfam" id="PF12728">
    <property type="entry name" value="HTH_17"/>
    <property type="match status" value="1"/>
</dbReference>
<dbReference type="Proteomes" id="UP000010482">
    <property type="component" value="Chromosome"/>
</dbReference>
<evidence type="ECO:0000313" key="2">
    <source>
        <dbReference type="EMBL" id="AFZ48929.1"/>
    </source>
</evidence>
<dbReference type="HOGENOM" id="CLU_106726_2_1_3"/>
<name>K9YPX3_DACS8</name>
<dbReference type="STRING" id="13035.Dacsa_0114"/>
<dbReference type="EMBL" id="CP003944">
    <property type="protein sequence ID" value="AFZ48929.1"/>
    <property type="molecule type" value="Genomic_DNA"/>
</dbReference>
<dbReference type="OrthoDB" id="26212at2"/>
<dbReference type="RefSeq" id="WP_015227942.1">
    <property type="nucleotide sequence ID" value="NC_019780.1"/>
</dbReference>